<comment type="caution">
    <text evidence="2">Lacks conserved residue(s) required for the propagation of feature annotation.</text>
</comment>
<feature type="region of interest" description="Disordered" evidence="3">
    <location>
        <begin position="91"/>
        <end position="145"/>
    </location>
</feature>
<feature type="domain" description="Thyroglobulin type-1" evidence="5">
    <location>
        <begin position="22"/>
        <end position="86"/>
    </location>
</feature>
<dbReference type="Pfam" id="PF00086">
    <property type="entry name" value="Thyroglobulin_1"/>
    <property type="match status" value="1"/>
</dbReference>
<dbReference type="PROSITE" id="PS51162">
    <property type="entry name" value="THYROGLOBULIN_1_2"/>
    <property type="match status" value="2"/>
</dbReference>
<evidence type="ECO:0000256" key="2">
    <source>
        <dbReference type="PROSITE-ProRule" id="PRU00500"/>
    </source>
</evidence>
<organism evidence="6">
    <name type="scientific">Hypochilus sp. SGP-2016</name>
    <dbReference type="NCBI Taxonomy" id="1905178"/>
    <lineage>
        <taxon>Eukaryota</taxon>
        <taxon>Metazoa</taxon>
        <taxon>Ecdysozoa</taxon>
        <taxon>Arthropoda</taxon>
        <taxon>Chelicerata</taxon>
        <taxon>Arachnida</taxon>
        <taxon>Araneae</taxon>
        <taxon>Araneomorphae</taxon>
        <taxon>Hypochilidae</taxon>
        <taxon>Hypochilus</taxon>
    </lineage>
</organism>
<evidence type="ECO:0000313" key="6">
    <source>
        <dbReference type="EMBL" id="SMD46576.1"/>
    </source>
</evidence>
<reference evidence="6" key="1">
    <citation type="submission" date="2017-03" db="EMBL/GenBank/DDBJ databases">
        <authorList>
            <person name="QRISCLOUD D."/>
        </authorList>
    </citation>
    <scope>NUCLEOTIDE SEQUENCE</scope>
</reference>
<evidence type="ECO:0000256" key="1">
    <source>
        <dbReference type="ARBA" id="ARBA00023157"/>
    </source>
</evidence>
<evidence type="ECO:0000256" key="4">
    <source>
        <dbReference type="SAM" id="SignalP"/>
    </source>
</evidence>
<dbReference type="InterPro" id="IPR000716">
    <property type="entry name" value="Thyroglobulin_1"/>
</dbReference>
<dbReference type="Gene3D" id="4.10.800.10">
    <property type="entry name" value="Thyroglobulin type-1"/>
    <property type="match status" value="2"/>
</dbReference>
<feature type="compositionally biased region" description="Basic and acidic residues" evidence="3">
    <location>
        <begin position="126"/>
        <end position="136"/>
    </location>
</feature>
<dbReference type="SUPFAM" id="SSF57610">
    <property type="entry name" value="Thyroglobulin type-1 domain"/>
    <property type="match status" value="2"/>
</dbReference>
<accession>A0A482ZBK3</accession>
<feature type="domain" description="Thyroglobulin type-1" evidence="5">
    <location>
        <begin position="98"/>
        <end position="145"/>
    </location>
</feature>
<feature type="signal peptide" evidence="4">
    <location>
        <begin position="1"/>
        <end position="18"/>
    </location>
</feature>
<evidence type="ECO:0000259" key="5">
    <source>
        <dbReference type="PROSITE" id="PS51162"/>
    </source>
</evidence>
<feature type="chain" id="PRO_5019870389" evidence="4">
    <location>
        <begin position="19"/>
        <end position="145"/>
    </location>
</feature>
<sequence length="145" mass="16349">MYRYALLVLVALTVSARADEEETDCQRERRQMQSSSALVIWDVRCDENGDYEALRCTVDTPKWCACYRRDGTPITQASRRITTCTCYTEKDEKERNAASTCDVPSCQKSGKYEKKQTCSSTGKSHCVNEDSGERTSEPSTGEVEC</sequence>
<evidence type="ECO:0000256" key="3">
    <source>
        <dbReference type="SAM" id="MobiDB-lite"/>
    </source>
</evidence>
<dbReference type="EMBL" id="HAGR01000046">
    <property type="protein sequence ID" value="SMD46576.1"/>
    <property type="molecule type" value="Transcribed_RNA"/>
</dbReference>
<name>A0A482ZBK3_9ARAC</name>
<dbReference type="InterPro" id="IPR036857">
    <property type="entry name" value="Thyroglobulin_1_sf"/>
</dbReference>
<feature type="disulfide bond" evidence="2">
    <location>
        <begin position="66"/>
        <end position="86"/>
    </location>
</feature>
<protein>
    <submittedName>
        <fullName evidence="6">U20-Hypotoxin-Hsp1a_1</fullName>
    </submittedName>
</protein>
<keyword evidence="4" id="KW-0732">Signal</keyword>
<proteinExistence type="predicted"/>
<reference evidence="6" key="2">
    <citation type="submission" date="2019-04" db="EMBL/GenBank/DDBJ databases">
        <title>Unravelling the molecular evolution of spider venoms.</title>
        <authorList>
            <person name="Pineda S."/>
        </authorList>
    </citation>
    <scope>NUCLEOTIDE SEQUENCE</scope>
</reference>
<dbReference type="AlphaFoldDB" id="A0A482ZBK3"/>
<keyword evidence="1 2" id="KW-1015">Disulfide bond</keyword>